<dbReference type="EMBL" id="NESQ01000032">
    <property type="protein sequence ID" value="PUU82209.1"/>
    <property type="molecule type" value="Genomic_DNA"/>
</dbReference>
<dbReference type="GO" id="GO:0034088">
    <property type="term" value="P:maintenance of mitotic sister chromatid cohesion"/>
    <property type="evidence" value="ECO:0007669"/>
    <property type="project" value="TreeGrafter"/>
</dbReference>
<protein>
    <submittedName>
        <fullName evidence="4">Sister chromatid cohesion protein Dcc1</fullName>
    </submittedName>
</protein>
<feature type="compositionally biased region" description="Basic and acidic residues" evidence="3">
    <location>
        <begin position="381"/>
        <end position="390"/>
    </location>
</feature>
<dbReference type="GO" id="GO:0006260">
    <property type="term" value="P:DNA replication"/>
    <property type="evidence" value="ECO:0007669"/>
    <property type="project" value="UniProtKB-KW"/>
</dbReference>
<gene>
    <name evidence="4" type="ORF">B9Z19DRAFT_1062024</name>
</gene>
<dbReference type="InterPro" id="IPR019128">
    <property type="entry name" value="Dcc1"/>
</dbReference>
<dbReference type="GO" id="GO:0031390">
    <property type="term" value="C:Ctf18 RFC-like complex"/>
    <property type="evidence" value="ECO:0007669"/>
    <property type="project" value="InterPro"/>
</dbReference>
<name>A0A2T7A3B3_TUBBO</name>
<reference evidence="4 5" key="1">
    <citation type="submission" date="2017-04" db="EMBL/GenBank/DDBJ databases">
        <title>Draft genome sequence of Tuber borchii Vittad., a whitish edible truffle.</title>
        <authorList>
            <consortium name="DOE Joint Genome Institute"/>
            <person name="Murat C."/>
            <person name="Kuo A."/>
            <person name="Barry K.W."/>
            <person name="Clum A."/>
            <person name="Dockter R.B."/>
            <person name="Fauchery L."/>
            <person name="Iotti M."/>
            <person name="Kohler A."/>
            <person name="Labutti K."/>
            <person name="Lindquist E.A."/>
            <person name="Lipzen A."/>
            <person name="Ohm R.A."/>
            <person name="Wang M."/>
            <person name="Grigoriev I.V."/>
            <person name="Zambonelli A."/>
            <person name="Martin F.M."/>
        </authorList>
    </citation>
    <scope>NUCLEOTIDE SEQUENCE [LARGE SCALE GENOMIC DNA]</scope>
    <source>
        <strain evidence="4 5">Tbo3840</strain>
    </source>
</reference>
<dbReference type="PANTHER" id="PTHR13395">
    <property type="entry name" value="SISTER CHROMATID COHESION PROTEIN DCC1-RELATED"/>
    <property type="match status" value="1"/>
</dbReference>
<comment type="similarity">
    <text evidence="1">Belongs to the DCC1 family.</text>
</comment>
<evidence type="ECO:0000313" key="5">
    <source>
        <dbReference type="Proteomes" id="UP000244722"/>
    </source>
</evidence>
<feature type="region of interest" description="Disordered" evidence="3">
    <location>
        <begin position="351"/>
        <end position="390"/>
    </location>
</feature>
<dbReference type="STRING" id="42251.A0A2T7A3B3"/>
<dbReference type="AlphaFoldDB" id="A0A2T7A3B3"/>
<keyword evidence="5" id="KW-1185">Reference proteome</keyword>
<evidence type="ECO:0000313" key="4">
    <source>
        <dbReference type="EMBL" id="PUU82209.1"/>
    </source>
</evidence>
<evidence type="ECO:0000256" key="1">
    <source>
        <dbReference type="ARBA" id="ARBA00007017"/>
    </source>
</evidence>
<accession>A0A2T7A3B3</accession>
<organism evidence="4 5">
    <name type="scientific">Tuber borchii</name>
    <name type="common">White truffle</name>
    <dbReference type="NCBI Taxonomy" id="42251"/>
    <lineage>
        <taxon>Eukaryota</taxon>
        <taxon>Fungi</taxon>
        <taxon>Dikarya</taxon>
        <taxon>Ascomycota</taxon>
        <taxon>Pezizomycotina</taxon>
        <taxon>Pezizomycetes</taxon>
        <taxon>Pezizales</taxon>
        <taxon>Tuberaceae</taxon>
        <taxon>Tuber</taxon>
    </lineage>
</organism>
<proteinExistence type="inferred from homology"/>
<keyword evidence="2" id="KW-0235">DNA replication</keyword>
<dbReference type="GO" id="GO:0000775">
    <property type="term" value="C:chromosome, centromeric region"/>
    <property type="evidence" value="ECO:0007669"/>
    <property type="project" value="TreeGrafter"/>
</dbReference>
<dbReference type="PANTHER" id="PTHR13395:SF6">
    <property type="entry name" value="SISTER CHROMATID COHESION PROTEIN DCC1"/>
    <property type="match status" value="1"/>
</dbReference>
<evidence type="ECO:0000256" key="2">
    <source>
        <dbReference type="ARBA" id="ARBA00022705"/>
    </source>
</evidence>
<evidence type="ECO:0000256" key="3">
    <source>
        <dbReference type="SAM" id="MobiDB-lite"/>
    </source>
</evidence>
<sequence>MSTQANTGIPFSHSHSQSPIRLLELPPALLSLVTSGSPPILTFAPRIKIKATPTPPNATGPRGSENHAVLCTPTQTFSLRHVHCSNSILLVQPSELPASNSVEEDEQQQAFSLTSTGLKTVATASSWLELIPVTPDCANILQEKIPVYHGWTGDNPALPAMEEPISRAQLLDSTPVSDAEFSIAWDALLAFETNDGVACRPSAATIIKAISEICTAATAESFSLSPPSGFTVSAILGMLDDVEIPAGLVMAVIRSMCDRVAESIDDDAWRLNTDKCCEFIGEALLQDSMDQINAQGTGIRRLNTPTLITRSAFIAKWKATVPEECASKCRLDTIKGWQTLPAEYTAPFELSRDAEPVAGSSTTSSSPSIAPAKNTVPAKNKWHERLGKKR</sequence>
<dbReference type="OrthoDB" id="5199543at2759"/>
<dbReference type="GO" id="GO:0000785">
    <property type="term" value="C:chromatin"/>
    <property type="evidence" value="ECO:0007669"/>
    <property type="project" value="TreeGrafter"/>
</dbReference>
<comment type="caution">
    <text evidence="4">The sequence shown here is derived from an EMBL/GenBank/DDBJ whole genome shotgun (WGS) entry which is preliminary data.</text>
</comment>
<dbReference type="Pfam" id="PF09724">
    <property type="entry name" value="Dcc1"/>
    <property type="match status" value="1"/>
</dbReference>
<dbReference type="Proteomes" id="UP000244722">
    <property type="component" value="Unassembled WGS sequence"/>
</dbReference>